<accession>A0AAE4AN27</accession>
<dbReference type="CDD" id="cd01743">
    <property type="entry name" value="GATase1_Anthranilate_Synthase"/>
    <property type="match status" value="1"/>
</dbReference>
<evidence type="ECO:0000259" key="2">
    <source>
        <dbReference type="Pfam" id="PF00117"/>
    </source>
</evidence>
<dbReference type="PANTHER" id="PTHR43418:SF8">
    <property type="entry name" value="SYNTHASE COMPONENT II, PUTATIVE-RELATED"/>
    <property type="match status" value="1"/>
</dbReference>
<dbReference type="Gene3D" id="3.40.50.880">
    <property type="match status" value="1"/>
</dbReference>
<dbReference type="InterPro" id="IPR006221">
    <property type="entry name" value="TrpG/PapA_dom"/>
</dbReference>
<dbReference type="PRINTS" id="PR00099">
    <property type="entry name" value="CPSGATASE"/>
</dbReference>
<dbReference type="GO" id="GO:0000162">
    <property type="term" value="P:L-tryptophan biosynthetic process"/>
    <property type="evidence" value="ECO:0007669"/>
    <property type="project" value="TreeGrafter"/>
</dbReference>
<dbReference type="SUPFAM" id="SSF52317">
    <property type="entry name" value="Class I glutamine amidotransferase-like"/>
    <property type="match status" value="1"/>
</dbReference>
<evidence type="ECO:0000313" key="3">
    <source>
        <dbReference type="EMBL" id="MDQ0289884.1"/>
    </source>
</evidence>
<organism evidence="3 4">
    <name type="scientific">Oligosphaera ethanolica</name>
    <dbReference type="NCBI Taxonomy" id="760260"/>
    <lineage>
        <taxon>Bacteria</taxon>
        <taxon>Pseudomonadati</taxon>
        <taxon>Lentisphaerota</taxon>
        <taxon>Oligosphaeria</taxon>
        <taxon>Oligosphaerales</taxon>
        <taxon>Oligosphaeraceae</taxon>
        <taxon>Oligosphaera</taxon>
    </lineage>
</organism>
<dbReference type="PANTHER" id="PTHR43418">
    <property type="entry name" value="MULTIFUNCTIONAL TRYPTOPHAN BIOSYNTHESIS PROTEIN-RELATED"/>
    <property type="match status" value="1"/>
</dbReference>
<gene>
    <name evidence="3" type="ORF">J3R75_001991</name>
</gene>
<dbReference type="Proteomes" id="UP001238163">
    <property type="component" value="Unassembled WGS sequence"/>
</dbReference>
<comment type="caution">
    <text evidence="3">The sequence shown here is derived from an EMBL/GenBank/DDBJ whole genome shotgun (WGS) entry which is preliminary data.</text>
</comment>
<dbReference type="GO" id="GO:0005829">
    <property type="term" value="C:cytosol"/>
    <property type="evidence" value="ECO:0007669"/>
    <property type="project" value="TreeGrafter"/>
</dbReference>
<keyword evidence="1 3" id="KW-0315">Glutamine amidotransferase</keyword>
<proteinExistence type="predicted"/>
<keyword evidence="4" id="KW-1185">Reference proteome</keyword>
<evidence type="ECO:0000256" key="1">
    <source>
        <dbReference type="ARBA" id="ARBA00022962"/>
    </source>
</evidence>
<dbReference type="GO" id="GO:0004049">
    <property type="term" value="F:anthranilate synthase activity"/>
    <property type="evidence" value="ECO:0007669"/>
    <property type="project" value="TreeGrafter"/>
</dbReference>
<evidence type="ECO:0000313" key="4">
    <source>
        <dbReference type="Proteomes" id="UP001238163"/>
    </source>
</evidence>
<name>A0AAE4AN27_9BACT</name>
<dbReference type="PROSITE" id="PS51273">
    <property type="entry name" value="GATASE_TYPE_1"/>
    <property type="match status" value="1"/>
</dbReference>
<dbReference type="RefSeq" id="WP_307261327.1">
    <property type="nucleotide sequence ID" value="NZ_JAUSVL010000001.1"/>
</dbReference>
<dbReference type="InterPro" id="IPR029062">
    <property type="entry name" value="Class_I_gatase-like"/>
</dbReference>
<feature type="domain" description="Glutamine amidotransferase" evidence="2">
    <location>
        <begin position="3"/>
        <end position="187"/>
    </location>
</feature>
<sequence length="197" mass="21506">MILVIDNYDSFTYNLVHLLYSLHADVVVRRNREITVAEALGMRADGLLFSPGPGRPDGAGIMEELIRAAAVEAMPMLGVCLGHQAIGEVFGAEVVSAARIMHGKVSRISHNGEGLFAGLKNDFKAVRYHSLALQESTLPADLEVTARADDGEIMGLRHRTLPIHGIQYHPESIMTTNGKQQLANFLKIVETHKRKGA</sequence>
<dbReference type="NCBIfam" id="TIGR00566">
    <property type="entry name" value="trpG_papA"/>
    <property type="match status" value="1"/>
</dbReference>
<protein>
    <submittedName>
        <fullName evidence="3">Anthranilate synthase/aminodeoxychorismate synthase-like glutamine amidotransferase</fullName>
    </submittedName>
</protein>
<dbReference type="InterPro" id="IPR017926">
    <property type="entry name" value="GATASE"/>
</dbReference>
<dbReference type="AlphaFoldDB" id="A0AAE4AN27"/>
<dbReference type="Pfam" id="PF00117">
    <property type="entry name" value="GATase"/>
    <property type="match status" value="1"/>
</dbReference>
<dbReference type="PRINTS" id="PR00096">
    <property type="entry name" value="GATASE"/>
</dbReference>
<dbReference type="EMBL" id="JAUSVL010000001">
    <property type="protein sequence ID" value="MDQ0289884.1"/>
    <property type="molecule type" value="Genomic_DNA"/>
</dbReference>
<dbReference type="InterPro" id="IPR050472">
    <property type="entry name" value="Anth_synth/Amidotransfase"/>
</dbReference>
<dbReference type="PRINTS" id="PR00097">
    <property type="entry name" value="ANTSNTHASEII"/>
</dbReference>
<reference evidence="3" key="1">
    <citation type="submission" date="2023-07" db="EMBL/GenBank/DDBJ databases">
        <title>Genomic Encyclopedia of Type Strains, Phase IV (KMG-IV): sequencing the most valuable type-strain genomes for metagenomic binning, comparative biology and taxonomic classification.</title>
        <authorList>
            <person name="Goeker M."/>
        </authorList>
    </citation>
    <scope>NUCLEOTIDE SEQUENCE</scope>
    <source>
        <strain evidence="3">DSM 24202</strain>
    </source>
</reference>
<dbReference type="FunFam" id="3.40.50.880:FF:000003">
    <property type="entry name" value="Anthranilate synthase component II"/>
    <property type="match status" value="1"/>
</dbReference>